<sequence length="310" mass="33480">MKKLAIVAAVVALAVGGASYANYALTKEVKTEVDRQLALLAKQTGSTATYETLSASVFSQSVELSGVEIKGFDNENIAQISSITVAGYEVDKIAPRTELSLKGFKFSDAFVAQLPNDANNQLASASYDLHTLMNYDENSGDSDIAFSLNANQIVALNFDLGLAKSKALMEASLAMGKMQQAQGTQALPLEQQLQQQTLLMQAISELEPRSIEIKLNNEGEFKALVEQVLSKQGMTLEQMQQMVEMQLQQAPVSDELAQAIRDFTQGLGSLTVSASLPAGQTMTEINQQIFTLMGQPNELAEFINLKAKGD</sequence>
<feature type="chain" id="PRO_5005870331" description="DUF945 domain-containing protein" evidence="1">
    <location>
        <begin position="24"/>
        <end position="310"/>
    </location>
</feature>
<name>A0A0N1EJ48_9GAMM</name>
<dbReference type="STRING" id="187330.AMS58_06380"/>
<proteinExistence type="predicted"/>
<accession>A0A0N1EJ48</accession>
<evidence type="ECO:0008006" key="4">
    <source>
        <dbReference type="Google" id="ProtNLM"/>
    </source>
</evidence>
<dbReference type="EMBL" id="LHPH01000015">
    <property type="protein sequence ID" value="KPH61902.1"/>
    <property type="molecule type" value="Genomic_DNA"/>
</dbReference>
<comment type="caution">
    <text evidence="2">The sequence shown here is derived from an EMBL/GenBank/DDBJ whole genome shotgun (WGS) entry which is preliminary data.</text>
</comment>
<gene>
    <name evidence="2" type="ORF">ADS77_13180</name>
</gene>
<dbReference type="Proteomes" id="UP000037848">
    <property type="component" value="Unassembled WGS sequence"/>
</dbReference>
<reference evidence="2 3" key="1">
    <citation type="submission" date="2015-08" db="EMBL/GenBank/DDBJ databases">
        <title>Draft Genome Sequence of Pseudoalteromonas porphyrae UCD-SED14.</title>
        <authorList>
            <person name="Coil D.A."/>
            <person name="Jospin G."/>
            <person name="Lee R.D."/>
            <person name="Eisen J.A."/>
        </authorList>
    </citation>
    <scope>NUCLEOTIDE SEQUENCE [LARGE SCALE GENOMIC DNA]</scope>
    <source>
        <strain evidence="2 3">UCD-SED14</strain>
    </source>
</reference>
<dbReference type="RefSeq" id="WP_054454854.1">
    <property type="nucleotide sequence ID" value="NZ_LHPH01000015.1"/>
</dbReference>
<protein>
    <recommendedName>
        <fullName evidence="4">DUF945 domain-containing protein</fullName>
    </recommendedName>
</protein>
<evidence type="ECO:0000313" key="2">
    <source>
        <dbReference type="EMBL" id="KPH61902.1"/>
    </source>
</evidence>
<organism evidence="2 3">
    <name type="scientific">Pseudoalteromonas porphyrae</name>
    <dbReference type="NCBI Taxonomy" id="187330"/>
    <lineage>
        <taxon>Bacteria</taxon>
        <taxon>Pseudomonadati</taxon>
        <taxon>Pseudomonadota</taxon>
        <taxon>Gammaproteobacteria</taxon>
        <taxon>Alteromonadales</taxon>
        <taxon>Pseudoalteromonadaceae</taxon>
        <taxon>Pseudoalteromonas</taxon>
    </lineage>
</organism>
<keyword evidence="3" id="KW-1185">Reference proteome</keyword>
<keyword evidence="1" id="KW-0732">Signal</keyword>
<dbReference type="AlphaFoldDB" id="A0A0N1EJ48"/>
<evidence type="ECO:0000256" key="1">
    <source>
        <dbReference type="SAM" id="SignalP"/>
    </source>
</evidence>
<feature type="signal peptide" evidence="1">
    <location>
        <begin position="1"/>
        <end position="23"/>
    </location>
</feature>
<dbReference type="OrthoDB" id="6314564at2"/>
<dbReference type="PATRIC" id="fig|187330.3.peg.1062"/>
<evidence type="ECO:0000313" key="3">
    <source>
        <dbReference type="Proteomes" id="UP000037848"/>
    </source>
</evidence>